<keyword evidence="1" id="KW-0677">Repeat</keyword>
<dbReference type="InterPro" id="IPR002110">
    <property type="entry name" value="Ankyrin_rpt"/>
</dbReference>
<dbReference type="PANTHER" id="PTHR24201">
    <property type="entry name" value="ANK_REP_REGION DOMAIN-CONTAINING PROTEIN"/>
    <property type="match status" value="1"/>
</dbReference>
<dbReference type="PROSITE" id="PS50088">
    <property type="entry name" value="ANK_REPEAT"/>
    <property type="match status" value="2"/>
</dbReference>
<dbReference type="PANTHER" id="PTHR24201:SF15">
    <property type="entry name" value="ANKYRIN REPEAT DOMAIN-CONTAINING PROTEIN 66"/>
    <property type="match status" value="1"/>
</dbReference>
<proteinExistence type="predicted"/>
<accession>A0ABM1A9K7</accession>
<feature type="repeat" description="ANK" evidence="3">
    <location>
        <begin position="68"/>
        <end position="100"/>
    </location>
</feature>
<evidence type="ECO:0000256" key="1">
    <source>
        <dbReference type="ARBA" id="ARBA00022737"/>
    </source>
</evidence>
<reference evidence="5" key="1">
    <citation type="submission" date="2025-08" db="UniProtKB">
        <authorList>
            <consortium name="RefSeq"/>
        </authorList>
    </citation>
    <scope>IDENTIFICATION</scope>
</reference>
<dbReference type="Pfam" id="PF12796">
    <property type="entry name" value="Ank_2"/>
    <property type="match status" value="1"/>
</dbReference>
<keyword evidence="5" id="KW-0401">Integrin</keyword>
<dbReference type="GeneID" id="101856841"/>
<dbReference type="Proteomes" id="UP000694888">
    <property type="component" value="Unplaced"/>
</dbReference>
<keyword evidence="5" id="KW-0418">Kinase</keyword>
<dbReference type="InterPro" id="IPR036770">
    <property type="entry name" value="Ankyrin_rpt-contain_sf"/>
</dbReference>
<evidence type="ECO:0000256" key="2">
    <source>
        <dbReference type="ARBA" id="ARBA00023043"/>
    </source>
</evidence>
<dbReference type="RefSeq" id="XP_012943437.2">
    <property type="nucleotide sequence ID" value="XM_013087983.2"/>
</dbReference>
<dbReference type="GO" id="GO:0016301">
    <property type="term" value="F:kinase activity"/>
    <property type="evidence" value="ECO:0007669"/>
    <property type="project" value="UniProtKB-KW"/>
</dbReference>
<dbReference type="Gene3D" id="1.25.40.20">
    <property type="entry name" value="Ankyrin repeat-containing domain"/>
    <property type="match status" value="1"/>
</dbReference>
<dbReference type="SUPFAM" id="SSF48403">
    <property type="entry name" value="Ankyrin repeat"/>
    <property type="match status" value="1"/>
</dbReference>
<dbReference type="PROSITE" id="PS50297">
    <property type="entry name" value="ANK_REP_REGION"/>
    <property type="match status" value="2"/>
</dbReference>
<keyword evidence="4" id="KW-1185">Reference proteome</keyword>
<organism evidence="4 5">
    <name type="scientific">Aplysia californica</name>
    <name type="common">California sea hare</name>
    <dbReference type="NCBI Taxonomy" id="6500"/>
    <lineage>
        <taxon>Eukaryota</taxon>
        <taxon>Metazoa</taxon>
        <taxon>Spiralia</taxon>
        <taxon>Lophotrochozoa</taxon>
        <taxon>Mollusca</taxon>
        <taxon>Gastropoda</taxon>
        <taxon>Heterobranchia</taxon>
        <taxon>Euthyneura</taxon>
        <taxon>Tectipleura</taxon>
        <taxon>Aplysiida</taxon>
        <taxon>Aplysioidea</taxon>
        <taxon>Aplysiidae</taxon>
        <taxon>Aplysia</taxon>
    </lineage>
</organism>
<dbReference type="InterPro" id="IPR050776">
    <property type="entry name" value="Ank_Repeat/CDKN_Inhibitor"/>
</dbReference>
<dbReference type="GO" id="GO:0007229">
    <property type="term" value="P:integrin-mediated signaling pathway"/>
    <property type="evidence" value="ECO:0007669"/>
    <property type="project" value="UniProtKB-KW"/>
</dbReference>
<sequence length="141" mass="15716">MSDTKLHTAVRYGSADAVLQALKQNLNPNHIGLFKWTPVHEAAHNGEREILKLLLHYKGDVNIKDELHGNTPLHYAAREDNSACVTVLLKAGAATNLQNNEGMTCVDVATSLCKEVIEQYGKLHFCFPYLTLMRCLLKESL</sequence>
<protein>
    <submittedName>
        <fullName evidence="5">Integrin-linked protein kinase homolog pat-4</fullName>
    </submittedName>
</protein>
<keyword evidence="2 3" id="KW-0040">ANK repeat</keyword>
<gene>
    <name evidence="5" type="primary">LOC101856841</name>
</gene>
<evidence type="ECO:0000313" key="4">
    <source>
        <dbReference type="Proteomes" id="UP000694888"/>
    </source>
</evidence>
<evidence type="ECO:0000256" key="3">
    <source>
        <dbReference type="PROSITE-ProRule" id="PRU00023"/>
    </source>
</evidence>
<feature type="repeat" description="ANK" evidence="3">
    <location>
        <begin position="34"/>
        <end position="66"/>
    </location>
</feature>
<evidence type="ECO:0000313" key="5">
    <source>
        <dbReference type="RefSeq" id="XP_012943437.2"/>
    </source>
</evidence>
<keyword evidence="5" id="KW-0808">Transferase</keyword>
<dbReference type="SMART" id="SM00248">
    <property type="entry name" value="ANK"/>
    <property type="match status" value="3"/>
</dbReference>
<name>A0ABM1A9K7_APLCA</name>